<dbReference type="RefSeq" id="WP_126153140.1">
    <property type="nucleotide sequence ID" value="NZ_UZWE01000021.1"/>
</dbReference>
<reference evidence="1 2" key="1">
    <citation type="submission" date="2018-12" db="EMBL/GenBank/DDBJ databases">
        <authorList>
            <person name="Criscuolo A."/>
        </authorList>
    </citation>
    <scope>NUCLEOTIDE SEQUENCE [LARGE SCALE GENOMIC DNA]</scope>
    <source>
        <strain evidence="1">ACIP1116241</strain>
    </source>
</reference>
<evidence type="ECO:0000313" key="2">
    <source>
        <dbReference type="Proteomes" id="UP000270743"/>
    </source>
</evidence>
<keyword evidence="2" id="KW-1185">Reference proteome</keyword>
<dbReference type="EMBL" id="UZWE01000021">
    <property type="protein sequence ID" value="VDS07434.1"/>
    <property type="molecule type" value="Genomic_DNA"/>
</dbReference>
<gene>
    <name evidence="1" type="ORF">PARHAE_00610</name>
</gene>
<evidence type="ECO:0000313" key="1">
    <source>
        <dbReference type="EMBL" id="VDS07434.1"/>
    </source>
</evidence>
<dbReference type="Proteomes" id="UP000270743">
    <property type="component" value="Unassembled WGS sequence"/>
</dbReference>
<protein>
    <submittedName>
        <fullName evidence="1">Uncharacterized protein</fullName>
    </submittedName>
</protein>
<accession>A0A3S4CWR9</accession>
<proteinExistence type="predicted"/>
<dbReference type="AlphaFoldDB" id="A0A3S4CWR9"/>
<sequence length="75" mass="7832">MRSGDRHGASPLVGNPALCRRFAASLKEAGLSVPEVEARVLMRGPDPQIAPEVLEAAAMLGRPCIIAVADQRGAI</sequence>
<organism evidence="1 2">
    <name type="scientific">Paracoccus haematequi</name>
    <dbReference type="NCBI Taxonomy" id="2491866"/>
    <lineage>
        <taxon>Bacteria</taxon>
        <taxon>Pseudomonadati</taxon>
        <taxon>Pseudomonadota</taxon>
        <taxon>Alphaproteobacteria</taxon>
        <taxon>Rhodobacterales</taxon>
        <taxon>Paracoccaceae</taxon>
        <taxon>Paracoccus</taxon>
    </lineage>
</organism>
<name>A0A3S4CWR9_9RHOB</name>